<dbReference type="Proteomes" id="UP000286100">
    <property type="component" value="Unassembled WGS sequence"/>
</dbReference>
<dbReference type="AlphaFoldDB" id="A0A418W5Q1"/>
<keyword evidence="3" id="KW-1185">Reference proteome</keyword>
<name>A0A418W5Q1_9SPHN</name>
<protein>
    <recommendedName>
        <fullName evidence="1">SnoaL-like domain-containing protein</fullName>
    </recommendedName>
</protein>
<dbReference type="InterPro" id="IPR037401">
    <property type="entry name" value="SnoaL-like"/>
</dbReference>
<feature type="domain" description="SnoaL-like" evidence="1">
    <location>
        <begin position="18"/>
        <end position="116"/>
    </location>
</feature>
<evidence type="ECO:0000313" key="2">
    <source>
        <dbReference type="EMBL" id="RJF85332.1"/>
    </source>
</evidence>
<reference evidence="2 3" key="1">
    <citation type="submission" date="2018-09" db="EMBL/GenBank/DDBJ databases">
        <authorList>
            <person name="Zhu H."/>
        </authorList>
    </citation>
    <scope>NUCLEOTIDE SEQUENCE [LARGE SCALE GENOMIC DNA]</scope>
    <source>
        <strain evidence="2 3">K2R01-6</strain>
    </source>
</reference>
<dbReference type="EMBL" id="QYUM01000004">
    <property type="protein sequence ID" value="RJF85332.1"/>
    <property type="molecule type" value="Genomic_DNA"/>
</dbReference>
<dbReference type="OrthoDB" id="9799296at2"/>
<dbReference type="InterPro" id="IPR032710">
    <property type="entry name" value="NTF2-like_dom_sf"/>
</dbReference>
<evidence type="ECO:0000313" key="3">
    <source>
        <dbReference type="Proteomes" id="UP000286100"/>
    </source>
</evidence>
<gene>
    <name evidence="2" type="ORF">D3876_15385</name>
</gene>
<sequence>MMTGNTLALEKTDRLAIVERLMERYNAHDADGYADMFAEHGSEAMYRGDVLREGREGVREGLRAMFAEFPRNHAEVRAQYVVGNNVVLHEVVRRAPEVEPFEVVSIYSFSGGDIERVEFVR</sequence>
<accession>A0A418W5Q1</accession>
<organism evidence="2 3">
    <name type="scientific">Sphingomonas cavernae</name>
    <dbReference type="NCBI Taxonomy" id="2320861"/>
    <lineage>
        <taxon>Bacteria</taxon>
        <taxon>Pseudomonadati</taxon>
        <taxon>Pseudomonadota</taxon>
        <taxon>Alphaproteobacteria</taxon>
        <taxon>Sphingomonadales</taxon>
        <taxon>Sphingomonadaceae</taxon>
        <taxon>Sphingomonas</taxon>
    </lineage>
</organism>
<dbReference type="Pfam" id="PF12680">
    <property type="entry name" value="SnoaL_2"/>
    <property type="match status" value="1"/>
</dbReference>
<dbReference type="SUPFAM" id="SSF54427">
    <property type="entry name" value="NTF2-like"/>
    <property type="match status" value="1"/>
</dbReference>
<evidence type="ECO:0000259" key="1">
    <source>
        <dbReference type="Pfam" id="PF12680"/>
    </source>
</evidence>
<comment type="caution">
    <text evidence="2">The sequence shown here is derived from an EMBL/GenBank/DDBJ whole genome shotgun (WGS) entry which is preliminary data.</text>
</comment>
<proteinExistence type="predicted"/>
<dbReference type="Gene3D" id="3.10.450.50">
    <property type="match status" value="1"/>
</dbReference>